<feature type="transmembrane region" description="Helical" evidence="1">
    <location>
        <begin position="769"/>
        <end position="790"/>
    </location>
</feature>
<reference evidence="2 3" key="1">
    <citation type="submission" date="2020-08" db="EMBL/GenBank/DDBJ databases">
        <title>Bridging the membrane lipid divide: bacteria of the FCB group superphylum have the potential to synthesize archaeal ether lipids.</title>
        <authorList>
            <person name="Villanueva L."/>
            <person name="Von Meijenfeldt F.A.B."/>
            <person name="Westbye A.B."/>
            <person name="Yadav S."/>
            <person name="Hopmans E.C."/>
            <person name="Dutilh B.E."/>
            <person name="Sinninghe Damste J.S."/>
        </authorList>
    </citation>
    <scope>NUCLEOTIDE SEQUENCE [LARGE SCALE GENOMIC DNA]</scope>
    <source>
        <strain evidence="2">NIOZ-UU30</strain>
    </source>
</reference>
<protein>
    <submittedName>
        <fullName evidence="2">Uncharacterized protein</fullName>
    </submittedName>
</protein>
<sequence>MTSGYSVEVCKKLEEGFRDARLHRPIRVARYDAGDKLVYDVQEVAGTRQGRIRAVVEKSVGGGFAGQVYRVKLIDIDAPDGPIGGLEVGGIYAVKILIPPSGFSRLFRNTLYWAGFQGPFQLQVNPAAARSGALWQKFIRRGARIRFGHEQAVVDIHATFVDHTLGSCGEISEWVEGRTWRLEIDDRLDVLKLWRKGKAVDPGQLGSSEYRAKFEFMHKFVDLLHAMGGYEFARQYEWYTCKSQPNCLKRTDTEDDPSGELVAVDFRAGLVLLPFLPMSPADFKLIFKGLARGSLVQFDRGSLSKLKRFIDAHDDAFADMRKMLDELKASERVYRDSLPDITHNHVRLLYSRRLWSTILDSAVSGWKVRNIIDEVWVQKFERSKGLTILFLLMGLIPFLGTFVQRIWGRAEWRRHYTMIFTSRDYLRRAFRGKIAEKVIVWHRAGRVDASGALQLARSYRQFLCHLAVSPLPVGLHRLLTDWQYAKERLNYLLVRPVRLYFNSQLREQWLREMVAEGCKKHILSTEDAGIILSQIDEPFIQKYLKSLAVHVCTLPVTQMVSVMLAIIYVAMHPEMPRAQAWGIGLGIIALFQVVPISPGSLVRGLYVLYLVVRERNFKDYNIAVFLGFFKYIGYLAFPIQMTYRYPVLARFMAGYWANETVHIVPVFGESGALLERWVFCLFYNWPLTIRRRILKRIKLRASLPSRFWHVGVCAAATAGVFGMADFFYLRAYGVLPALKTIWWLALLMPLACGAAVTLGCGGAALWKRLVAASVCGVLTGALYTALTAFWGQSSSLPVSGLAASCLWRIFLFSMFATFGTIATELKLADPDLKKTKTNVPSGSFHC</sequence>
<comment type="caution">
    <text evidence="2">The sequence shown here is derived from an EMBL/GenBank/DDBJ whole genome shotgun (WGS) entry which is preliminary data.</text>
</comment>
<dbReference type="AlphaFoldDB" id="A0A8J6NQC9"/>
<evidence type="ECO:0000256" key="1">
    <source>
        <dbReference type="SAM" id="Phobius"/>
    </source>
</evidence>
<organism evidence="2 3">
    <name type="scientific">Candidatus Desulfatibia profunda</name>
    <dbReference type="NCBI Taxonomy" id="2841695"/>
    <lineage>
        <taxon>Bacteria</taxon>
        <taxon>Pseudomonadati</taxon>
        <taxon>Thermodesulfobacteriota</taxon>
        <taxon>Desulfobacteria</taxon>
        <taxon>Desulfobacterales</taxon>
        <taxon>Desulfobacterales incertae sedis</taxon>
        <taxon>Candidatus Desulfatibia</taxon>
    </lineage>
</organism>
<feature type="transmembrane region" description="Helical" evidence="1">
    <location>
        <begin position="741"/>
        <end position="762"/>
    </location>
</feature>
<feature type="transmembrane region" description="Helical" evidence="1">
    <location>
        <begin position="388"/>
        <end position="408"/>
    </location>
</feature>
<evidence type="ECO:0000313" key="3">
    <source>
        <dbReference type="Proteomes" id="UP000603434"/>
    </source>
</evidence>
<proteinExistence type="predicted"/>
<dbReference type="EMBL" id="JACNJH010000052">
    <property type="protein sequence ID" value="MBC8359982.1"/>
    <property type="molecule type" value="Genomic_DNA"/>
</dbReference>
<feature type="transmembrane region" description="Helical" evidence="1">
    <location>
        <begin position="663"/>
        <end position="686"/>
    </location>
</feature>
<feature type="transmembrane region" description="Helical" evidence="1">
    <location>
        <begin position="707"/>
        <end position="729"/>
    </location>
</feature>
<keyword evidence="1" id="KW-1133">Transmembrane helix</keyword>
<feature type="transmembrane region" description="Helical" evidence="1">
    <location>
        <begin position="547"/>
        <end position="571"/>
    </location>
</feature>
<feature type="transmembrane region" description="Helical" evidence="1">
    <location>
        <begin position="622"/>
        <end position="643"/>
    </location>
</feature>
<evidence type="ECO:0000313" key="2">
    <source>
        <dbReference type="EMBL" id="MBC8359982.1"/>
    </source>
</evidence>
<keyword evidence="1" id="KW-0812">Transmembrane</keyword>
<keyword evidence="1" id="KW-0472">Membrane</keyword>
<feature type="transmembrane region" description="Helical" evidence="1">
    <location>
        <begin position="796"/>
        <end position="818"/>
    </location>
</feature>
<feature type="transmembrane region" description="Helical" evidence="1">
    <location>
        <begin position="583"/>
        <end position="610"/>
    </location>
</feature>
<accession>A0A8J6NQC9</accession>
<gene>
    <name evidence="2" type="ORF">H8E23_01105</name>
</gene>
<name>A0A8J6NQC9_9BACT</name>
<dbReference type="Proteomes" id="UP000603434">
    <property type="component" value="Unassembled WGS sequence"/>
</dbReference>